<dbReference type="Proteomes" id="UP000887576">
    <property type="component" value="Unplaced"/>
</dbReference>
<dbReference type="WBParaSite" id="JU765_v2.g13399.t1">
    <property type="protein sequence ID" value="JU765_v2.g13399.t1"/>
    <property type="gene ID" value="JU765_v2.g13399"/>
</dbReference>
<evidence type="ECO:0000313" key="2">
    <source>
        <dbReference type="WBParaSite" id="JU765_v2.g13399.t1"/>
    </source>
</evidence>
<name>A0AC34Q678_9BILA</name>
<proteinExistence type="predicted"/>
<accession>A0AC34Q678</accession>
<organism evidence="1 2">
    <name type="scientific">Panagrolaimus sp. JU765</name>
    <dbReference type="NCBI Taxonomy" id="591449"/>
    <lineage>
        <taxon>Eukaryota</taxon>
        <taxon>Metazoa</taxon>
        <taxon>Ecdysozoa</taxon>
        <taxon>Nematoda</taxon>
        <taxon>Chromadorea</taxon>
        <taxon>Rhabditida</taxon>
        <taxon>Tylenchina</taxon>
        <taxon>Panagrolaimomorpha</taxon>
        <taxon>Panagrolaimoidea</taxon>
        <taxon>Panagrolaimidae</taxon>
        <taxon>Panagrolaimus</taxon>
    </lineage>
</organism>
<reference evidence="2" key="1">
    <citation type="submission" date="2022-11" db="UniProtKB">
        <authorList>
            <consortium name="WormBaseParasite"/>
        </authorList>
    </citation>
    <scope>IDENTIFICATION</scope>
</reference>
<evidence type="ECO:0000313" key="1">
    <source>
        <dbReference type="Proteomes" id="UP000887576"/>
    </source>
</evidence>
<sequence length="178" mass="19749">MDPLKSKLSSNNLPPDWSSKWEICDFRPDLLICRLIPYRDYAKSIKPSTRKPLPIYESSQENNGFDEPTIPTTKSAVVKFTNGIAVTSTTSTTIPSTETTHSNETTSTRPIRQSEKTDEEKLTPQNITVSSSTILIPESPIQTTEEPEGDVGSHHIKKQLTEDPTMISSTLSPSKEIS</sequence>
<protein>
    <submittedName>
        <fullName evidence="2">Uncharacterized protein</fullName>
    </submittedName>
</protein>